<reference evidence="1 2" key="1">
    <citation type="submission" date="2015-02" db="EMBL/GenBank/DDBJ databases">
        <title>Single-cell genomics of uncultivated deep-branching MTB reveals a conserved set of magnetosome genes.</title>
        <authorList>
            <person name="Kolinko S."/>
            <person name="Richter M."/>
            <person name="Glockner F.O."/>
            <person name="Brachmann A."/>
            <person name="Schuler D."/>
        </authorList>
    </citation>
    <scope>NUCLEOTIDE SEQUENCE [LARGE SCALE GENOMIC DNA]</scope>
    <source>
        <strain evidence="1">TM-1</strain>
    </source>
</reference>
<keyword evidence="1" id="KW-0449">Lipoprotein</keyword>
<gene>
    <name evidence="1" type="ORF">MBAV_003671</name>
</gene>
<dbReference type="EMBL" id="LACI01001605">
    <property type="protein sequence ID" value="KJU84135.1"/>
    <property type="molecule type" value="Genomic_DNA"/>
</dbReference>
<dbReference type="PROSITE" id="PS51257">
    <property type="entry name" value="PROKAR_LIPOPROTEIN"/>
    <property type="match status" value="1"/>
</dbReference>
<organism evidence="1 2">
    <name type="scientific">Candidatus Magnetobacterium bavaricum</name>
    <dbReference type="NCBI Taxonomy" id="29290"/>
    <lineage>
        <taxon>Bacteria</taxon>
        <taxon>Pseudomonadati</taxon>
        <taxon>Nitrospirota</taxon>
        <taxon>Thermodesulfovibrionia</taxon>
        <taxon>Thermodesulfovibrionales</taxon>
        <taxon>Candidatus Magnetobacteriaceae</taxon>
        <taxon>Candidatus Magnetobacterium</taxon>
    </lineage>
</organism>
<name>A0A0F3GQC3_9BACT</name>
<proteinExistence type="predicted"/>
<dbReference type="Proteomes" id="UP000033423">
    <property type="component" value="Unassembled WGS sequence"/>
</dbReference>
<sequence length="234" mass="26498">MRFKMKRRLVIAIQVSFVCLMAAGACVPIPYIGIDGPYTGRVLEFETDEPIEGAAVAAEWVMMYGVGVKCCYKETFTDKNGEFKLPAVMCIAPVYSPGVSYFDDPNLVIFKPGYLGYPPMKTKKDRYSGGRFDKDHRHNVIRLDKAVTLSERSETLKRSTSFSFLGEEPKKVVFERELPHLFKLSKQEKEELTEEYIKEFGPVKRYEVGPIVVPPIITPSINKQPINKGGNNEE</sequence>
<evidence type="ECO:0000313" key="1">
    <source>
        <dbReference type="EMBL" id="KJU84135.1"/>
    </source>
</evidence>
<comment type="caution">
    <text evidence="1">The sequence shown here is derived from an EMBL/GenBank/DDBJ whole genome shotgun (WGS) entry which is preliminary data.</text>
</comment>
<accession>A0A0F3GQC3</accession>
<evidence type="ECO:0000313" key="2">
    <source>
        <dbReference type="Proteomes" id="UP000033423"/>
    </source>
</evidence>
<protein>
    <submittedName>
        <fullName evidence="1">Lipoprotein</fullName>
    </submittedName>
</protein>
<keyword evidence="2" id="KW-1185">Reference proteome</keyword>
<dbReference type="AlphaFoldDB" id="A0A0F3GQC3"/>